<dbReference type="InterPro" id="IPR013785">
    <property type="entry name" value="Aldolase_TIM"/>
</dbReference>
<dbReference type="EMBL" id="VFOQ01000001">
    <property type="protein sequence ID" value="TQL59753.1"/>
    <property type="molecule type" value="Genomic_DNA"/>
</dbReference>
<keyword evidence="10 12" id="KW-0704">Schiff base</keyword>
<dbReference type="OrthoDB" id="9782828at2"/>
<dbReference type="SMART" id="SM01130">
    <property type="entry name" value="DHDPS"/>
    <property type="match status" value="1"/>
</dbReference>
<dbReference type="GO" id="GO:0008840">
    <property type="term" value="F:4-hydroxy-tetrahydrodipicolinate synthase activity"/>
    <property type="evidence" value="ECO:0007669"/>
    <property type="project" value="UniProtKB-UniRule"/>
</dbReference>
<feature type="site" description="Part of a proton relay during catalysis" evidence="12">
    <location>
        <position position="112"/>
    </location>
</feature>
<dbReference type="Proteomes" id="UP000319514">
    <property type="component" value="Unassembled WGS sequence"/>
</dbReference>
<dbReference type="Gene3D" id="3.20.20.70">
    <property type="entry name" value="Aldolase class I"/>
    <property type="match status" value="1"/>
</dbReference>
<dbReference type="NCBIfam" id="TIGR00674">
    <property type="entry name" value="dapA"/>
    <property type="match status" value="1"/>
</dbReference>
<comment type="caution">
    <text evidence="12">Was originally thought to be a dihydrodipicolinate synthase (DHDPS), catalyzing the condensation of (S)-aspartate-beta-semialdehyde [(S)-ASA] and pyruvate to dihydrodipicolinate (DHDP). However, it was shown in E.coli that the product of the enzymatic reaction is not dihydrodipicolinate but in fact (4S)-4-hydroxy-2,3,4,5-tetrahydro-(2S)-dipicolinic acid (HTPA), and that the consecutive dehydration reaction leading to DHDP is not spontaneous but catalyzed by DapB.</text>
</comment>
<evidence type="ECO:0000256" key="10">
    <source>
        <dbReference type="ARBA" id="ARBA00023270"/>
    </source>
</evidence>
<evidence type="ECO:0000256" key="15">
    <source>
        <dbReference type="PIRSR" id="PIRSR001365-2"/>
    </source>
</evidence>
<evidence type="ECO:0000256" key="9">
    <source>
        <dbReference type="ARBA" id="ARBA00023239"/>
    </source>
</evidence>
<feature type="active site" description="Schiff-base intermediate with substrate" evidence="12 14">
    <location>
        <position position="166"/>
    </location>
</feature>
<dbReference type="InterPro" id="IPR002220">
    <property type="entry name" value="DapA-like"/>
</dbReference>
<feature type="site" description="Part of a proton relay during catalysis" evidence="12">
    <location>
        <position position="49"/>
    </location>
</feature>
<dbReference type="HAMAP" id="MF_00418">
    <property type="entry name" value="DapA"/>
    <property type="match status" value="1"/>
</dbReference>
<name>A0A542ZHC1_9MICO</name>
<keyword evidence="7 12" id="KW-0220">Diaminopimelate biosynthesis</keyword>
<evidence type="ECO:0000256" key="11">
    <source>
        <dbReference type="ARBA" id="ARBA00047836"/>
    </source>
</evidence>
<dbReference type="PROSITE" id="PS00666">
    <property type="entry name" value="DHDPS_2"/>
    <property type="match status" value="1"/>
</dbReference>
<keyword evidence="17" id="KW-1185">Reference proteome</keyword>
<evidence type="ECO:0000256" key="5">
    <source>
        <dbReference type="ARBA" id="ARBA00022490"/>
    </source>
</evidence>
<evidence type="ECO:0000313" key="16">
    <source>
        <dbReference type="EMBL" id="TQL59753.1"/>
    </source>
</evidence>
<proteinExistence type="inferred from homology"/>
<accession>A0A542ZHC1</accession>
<dbReference type="GO" id="GO:0005829">
    <property type="term" value="C:cytosol"/>
    <property type="evidence" value="ECO:0007669"/>
    <property type="project" value="TreeGrafter"/>
</dbReference>
<evidence type="ECO:0000256" key="1">
    <source>
        <dbReference type="ARBA" id="ARBA00003294"/>
    </source>
</evidence>
<feature type="binding site" evidence="12 15">
    <location>
        <position position="50"/>
    </location>
    <ligand>
        <name>pyruvate</name>
        <dbReference type="ChEBI" id="CHEBI:15361"/>
    </ligand>
</feature>
<feature type="binding site" evidence="12 15">
    <location>
        <position position="206"/>
    </location>
    <ligand>
        <name>pyruvate</name>
        <dbReference type="ChEBI" id="CHEBI:15361"/>
    </ligand>
</feature>
<dbReference type="SUPFAM" id="SSF51569">
    <property type="entry name" value="Aldolase"/>
    <property type="match status" value="1"/>
</dbReference>
<dbReference type="PANTHER" id="PTHR12128">
    <property type="entry name" value="DIHYDRODIPICOLINATE SYNTHASE"/>
    <property type="match status" value="1"/>
</dbReference>
<keyword evidence="9 12" id="KW-0456">Lyase</keyword>
<dbReference type="PROSITE" id="PS00665">
    <property type="entry name" value="DHDPS_1"/>
    <property type="match status" value="1"/>
</dbReference>
<comment type="function">
    <text evidence="1 12">Catalyzes the condensation of (S)-aspartate-beta-semialdehyde [(S)-ASA] and pyruvate to 4-hydroxy-tetrahydrodipicolinate (HTPA).</text>
</comment>
<dbReference type="PANTHER" id="PTHR12128:SF66">
    <property type="entry name" value="4-HYDROXY-2-OXOGLUTARATE ALDOLASE, MITOCHONDRIAL"/>
    <property type="match status" value="1"/>
</dbReference>
<comment type="similarity">
    <text evidence="3 12 13">Belongs to the DapA family.</text>
</comment>
<keyword evidence="8 12" id="KW-0457">Lysine biosynthesis</keyword>
<evidence type="ECO:0000256" key="12">
    <source>
        <dbReference type="HAMAP-Rule" id="MF_00418"/>
    </source>
</evidence>
<protein>
    <recommendedName>
        <fullName evidence="4 12">4-hydroxy-tetrahydrodipicolinate synthase</fullName>
        <shortName evidence="12">HTPA synthase</shortName>
        <ecNumber evidence="4 12">4.3.3.7</ecNumber>
    </recommendedName>
</protein>
<evidence type="ECO:0000256" key="3">
    <source>
        <dbReference type="ARBA" id="ARBA00007592"/>
    </source>
</evidence>
<evidence type="ECO:0000313" key="17">
    <source>
        <dbReference type="Proteomes" id="UP000319514"/>
    </source>
</evidence>
<evidence type="ECO:0000256" key="6">
    <source>
        <dbReference type="ARBA" id="ARBA00022605"/>
    </source>
</evidence>
<dbReference type="UniPathway" id="UPA00034">
    <property type="reaction ID" value="UER00017"/>
</dbReference>
<evidence type="ECO:0000256" key="8">
    <source>
        <dbReference type="ARBA" id="ARBA00023154"/>
    </source>
</evidence>
<comment type="subunit">
    <text evidence="12">Homotetramer; dimer of dimers.</text>
</comment>
<comment type="caution">
    <text evidence="16">The sequence shown here is derived from an EMBL/GenBank/DDBJ whole genome shotgun (WGS) entry which is preliminary data.</text>
</comment>
<dbReference type="PRINTS" id="PR00146">
    <property type="entry name" value="DHPICSNTHASE"/>
</dbReference>
<dbReference type="InterPro" id="IPR005263">
    <property type="entry name" value="DapA"/>
</dbReference>
<feature type="active site" description="Proton donor/acceptor" evidence="12 14">
    <location>
        <position position="138"/>
    </location>
</feature>
<organism evidence="16 17">
    <name type="scientific">Oryzihumus leptocrescens</name>
    <dbReference type="NCBI Taxonomy" id="297536"/>
    <lineage>
        <taxon>Bacteria</taxon>
        <taxon>Bacillati</taxon>
        <taxon>Actinomycetota</taxon>
        <taxon>Actinomycetes</taxon>
        <taxon>Micrococcales</taxon>
        <taxon>Intrasporangiaceae</taxon>
        <taxon>Oryzihumus</taxon>
    </lineage>
</organism>
<dbReference type="RefSeq" id="WP_141787731.1">
    <property type="nucleotide sequence ID" value="NZ_BAAAKX010000004.1"/>
</dbReference>
<dbReference type="GO" id="GO:0019877">
    <property type="term" value="P:diaminopimelate biosynthetic process"/>
    <property type="evidence" value="ECO:0007669"/>
    <property type="project" value="UniProtKB-UniRule"/>
</dbReference>
<dbReference type="AlphaFoldDB" id="A0A542ZHC1"/>
<evidence type="ECO:0000256" key="2">
    <source>
        <dbReference type="ARBA" id="ARBA00005120"/>
    </source>
</evidence>
<dbReference type="EC" id="4.3.3.7" evidence="4 12"/>
<sequence length="296" mass="30674">MPDTPHFGTVLTAMVTPMHPDGSVDLEGAQRLATHLVEHGHDGLVVSGTTGESPTTTDQEKVDLLRAVVGAVGDRARVVAGVGTNNTAHSVEGAQAAAKAGAHGLLVVTPYYNKPPQEGVLAHFRAVADATDLPVMAYDIPGRSGIPIHTETLLRMAEHERITAVKDAKGDLFAASKVMAATDLQWYSGDDVINLAHLAQGAVGVVSVVGHVAGDLYAEMVAAVGRGDLPRAIEIHRRLIPAVDAVMNITQGAIMAKAALKELGVLASAAVRLPLVEATDDQAAAVRSGLEQSGLI</sequence>
<comment type="pathway">
    <text evidence="2 12">Amino-acid biosynthesis; L-lysine biosynthesis via DAP pathway; (S)-tetrahydrodipicolinate from L-aspartate: step 3/4.</text>
</comment>
<evidence type="ECO:0000256" key="13">
    <source>
        <dbReference type="PIRNR" id="PIRNR001365"/>
    </source>
</evidence>
<gene>
    <name evidence="12" type="primary">dapA</name>
    <name evidence="16" type="ORF">FB474_1119</name>
</gene>
<dbReference type="PIRSF" id="PIRSF001365">
    <property type="entry name" value="DHDPS"/>
    <property type="match status" value="1"/>
</dbReference>
<comment type="catalytic activity">
    <reaction evidence="11 12">
        <text>L-aspartate 4-semialdehyde + pyruvate = (2S,4S)-4-hydroxy-2,3,4,5-tetrahydrodipicolinate + H2O + H(+)</text>
        <dbReference type="Rhea" id="RHEA:34171"/>
        <dbReference type="ChEBI" id="CHEBI:15361"/>
        <dbReference type="ChEBI" id="CHEBI:15377"/>
        <dbReference type="ChEBI" id="CHEBI:15378"/>
        <dbReference type="ChEBI" id="CHEBI:67139"/>
        <dbReference type="ChEBI" id="CHEBI:537519"/>
        <dbReference type="EC" id="4.3.3.7"/>
    </reaction>
</comment>
<comment type="subcellular location">
    <subcellularLocation>
        <location evidence="12">Cytoplasm</location>
    </subcellularLocation>
</comment>
<evidence type="ECO:0000256" key="4">
    <source>
        <dbReference type="ARBA" id="ARBA00012086"/>
    </source>
</evidence>
<evidence type="ECO:0000256" key="7">
    <source>
        <dbReference type="ARBA" id="ARBA00022915"/>
    </source>
</evidence>
<keyword evidence="6 12" id="KW-0028">Amino-acid biosynthesis</keyword>
<reference evidence="16 17" key="1">
    <citation type="submission" date="2019-06" db="EMBL/GenBank/DDBJ databases">
        <title>Sequencing the genomes of 1000 actinobacteria strains.</title>
        <authorList>
            <person name="Klenk H.-P."/>
        </authorList>
    </citation>
    <scope>NUCLEOTIDE SEQUENCE [LARGE SCALE GENOMIC DNA]</scope>
    <source>
        <strain evidence="16 17">DSM 18082</strain>
    </source>
</reference>
<dbReference type="Pfam" id="PF00701">
    <property type="entry name" value="DHDPS"/>
    <property type="match status" value="1"/>
</dbReference>
<evidence type="ECO:0000256" key="14">
    <source>
        <dbReference type="PIRSR" id="PIRSR001365-1"/>
    </source>
</evidence>
<dbReference type="InterPro" id="IPR020625">
    <property type="entry name" value="Schiff_base-form_aldolases_AS"/>
</dbReference>
<dbReference type="GO" id="GO:0009089">
    <property type="term" value="P:lysine biosynthetic process via diaminopimelate"/>
    <property type="evidence" value="ECO:0007669"/>
    <property type="project" value="UniProtKB-UniRule"/>
</dbReference>
<dbReference type="InterPro" id="IPR020624">
    <property type="entry name" value="Schiff_base-form_aldolases_CS"/>
</dbReference>
<keyword evidence="5 12" id="KW-0963">Cytoplasm</keyword>
<dbReference type="CDD" id="cd00950">
    <property type="entry name" value="DHDPS"/>
    <property type="match status" value="1"/>
</dbReference>